<feature type="domain" description="Secretion system C-terminal sorting" evidence="1">
    <location>
        <begin position="655"/>
        <end position="725"/>
    </location>
</feature>
<protein>
    <recommendedName>
        <fullName evidence="1">Secretion system C-terminal sorting domain-containing protein</fullName>
    </recommendedName>
</protein>
<comment type="caution">
    <text evidence="2">The sequence shown here is derived from an EMBL/GenBank/DDBJ whole genome shotgun (WGS) entry which is preliminary data.</text>
</comment>
<dbReference type="Proteomes" id="UP000216446">
    <property type="component" value="Unassembled WGS sequence"/>
</dbReference>
<evidence type="ECO:0000313" key="2">
    <source>
        <dbReference type="EMBL" id="OZC04527.1"/>
    </source>
</evidence>
<dbReference type="AlphaFoldDB" id="A0A259U3V6"/>
<evidence type="ECO:0000259" key="1">
    <source>
        <dbReference type="Pfam" id="PF18962"/>
    </source>
</evidence>
<dbReference type="EMBL" id="MQWB01000001">
    <property type="protein sequence ID" value="OZC04527.1"/>
    <property type="molecule type" value="Genomic_DNA"/>
</dbReference>
<dbReference type="InterPro" id="IPR026444">
    <property type="entry name" value="Secre_tail"/>
</dbReference>
<dbReference type="InParanoid" id="A0A259U3V6"/>
<accession>A0A259U3V6</accession>
<dbReference type="InterPro" id="IPR025566">
    <property type="entry name" value="DUF4331"/>
</dbReference>
<dbReference type="Pfam" id="PF14224">
    <property type="entry name" value="DUF4331"/>
    <property type="match status" value="1"/>
</dbReference>
<proteinExistence type="predicted"/>
<dbReference type="Pfam" id="PF18962">
    <property type="entry name" value="Por_Secre_tail"/>
    <property type="match status" value="1"/>
</dbReference>
<name>A0A259U3V6_9BACT</name>
<organism evidence="2 3">
    <name type="scientific">Rubricoccus marinus</name>
    <dbReference type="NCBI Taxonomy" id="716817"/>
    <lineage>
        <taxon>Bacteria</taxon>
        <taxon>Pseudomonadati</taxon>
        <taxon>Rhodothermota</taxon>
        <taxon>Rhodothermia</taxon>
        <taxon>Rhodothermales</taxon>
        <taxon>Rubricoccaceae</taxon>
        <taxon>Rubricoccus</taxon>
    </lineage>
</organism>
<evidence type="ECO:0000313" key="3">
    <source>
        <dbReference type="Proteomes" id="UP000216446"/>
    </source>
</evidence>
<dbReference type="NCBIfam" id="TIGR04183">
    <property type="entry name" value="Por_Secre_tail"/>
    <property type="match status" value="1"/>
</dbReference>
<dbReference type="Gene3D" id="2.60.40.4070">
    <property type="match status" value="1"/>
</dbReference>
<sequence length="734" mass="78123">MLAGGILAPPFSDASSHREAPLIADDPLADNTDVYAFRTPDDSETVTIVANYIPLSLPEGGPNFTHFGEDIRYEIHIKNQVSAGALGTATDDITYRFTFSRVNEDPSTFFNIRLGAENLNTSYKLEKSTDGGASFVTIVNDGATPPANIGPRSIEAGAGLGTTYDQLTSDAVETANTGETVFAGPRDDPFFVDLGGVFDLGGFRDDFGTDPSNPDNARDAVAGFNTHALVLQIPISMLQKDGMDVDEASSILDPNFVIGVWASASRRQVTTLSTDGSKPTGSGPFVQVSRLGMPLTNEAVIPIGMKDKWNYVSPYSAAEQNFAQYFVNPELGLYMGNGQFGDAVPGLSDHLTIQQNSYPALNLDGDGDPSNVGSGLDFTNGADGAAAVLPLVGNGLDIDGTAFAVPTRPTAPGVPTALLAPGQPRRVDILPIFYFGVPNLAPYQLATGKGGLVADTDGDGNLEFTEGKPFIHNFLPITQTPDGGLWGGDMLRLNMATPTTDRDSDEFTNWARLGLIRAAAIGLTVEDFATTDLEFIPHMDGFPNGRRLEDDVTSIELQAVGGLVLAAVGLPEDDATAGDYSDLASPQLVSELRFVAGPTRNDLPLLSDFPYLANPHRGYDYVKQLTAPAPRANFQPVSNGMGIGAPAGVILKQSFPNPTSGDARVEFQLSTAAPVRLDVFDLRGRLIQTLTEQEYRAGEHQVEWKTGSLAAGTYLYRLMVDGKVVSTQRASIVR</sequence>
<reference evidence="2 3" key="1">
    <citation type="submission" date="2016-11" db="EMBL/GenBank/DDBJ databases">
        <title>Study of marine rhodopsin-containing bacteria.</title>
        <authorList>
            <person name="Yoshizawa S."/>
            <person name="Kumagai Y."/>
            <person name="Kogure K."/>
        </authorList>
    </citation>
    <scope>NUCLEOTIDE SEQUENCE [LARGE SCALE GENOMIC DNA]</scope>
    <source>
        <strain evidence="2 3">SG-29</strain>
    </source>
</reference>
<gene>
    <name evidence="2" type="ORF">BSZ36_01065</name>
</gene>
<keyword evidence="3" id="KW-1185">Reference proteome</keyword>